<accession>A0A4R5Q542</accession>
<evidence type="ECO:0000256" key="2">
    <source>
        <dbReference type="ARBA" id="ARBA00006464"/>
    </source>
</evidence>
<dbReference type="InterPro" id="IPR017475">
    <property type="entry name" value="EPS_sugar_tfrase"/>
</dbReference>
<feature type="transmembrane region" description="Helical" evidence="8">
    <location>
        <begin position="291"/>
        <end position="312"/>
    </location>
</feature>
<keyword evidence="6 8" id="KW-0472">Membrane</keyword>
<evidence type="ECO:0000256" key="8">
    <source>
        <dbReference type="SAM" id="Phobius"/>
    </source>
</evidence>
<evidence type="ECO:0000259" key="9">
    <source>
        <dbReference type="Pfam" id="PF02397"/>
    </source>
</evidence>
<keyword evidence="4 8" id="KW-0812">Transmembrane</keyword>
<organism evidence="10 11">
    <name type="scientific">Dankookia rubra</name>
    <dbReference type="NCBI Taxonomy" id="1442381"/>
    <lineage>
        <taxon>Bacteria</taxon>
        <taxon>Pseudomonadati</taxon>
        <taxon>Pseudomonadota</taxon>
        <taxon>Alphaproteobacteria</taxon>
        <taxon>Acetobacterales</taxon>
        <taxon>Roseomonadaceae</taxon>
        <taxon>Dankookia</taxon>
    </lineage>
</organism>
<evidence type="ECO:0000256" key="3">
    <source>
        <dbReference type="ARBA" id="ARBA00022679"/>
    </source>
</evidence>
<feature type="transmembrane region" description="Helical" evidence="8">
    <location>
        <begin position="139"/>
        <end position="159"/>
    </location>
</feature>
<evidence type="ECO:0000256" key="4">
    <source>
        <dbReference type="ARBA" id="ARBA00022692"/>
    </source>
</evidence>
<dbReference type="InterPro" id="IPR003362">
    <property type="entry name" value="Bact_transf"/>
</dbReference>
<feature type="transmembrane region" description="Helical" evidence="8">
    <location>
        <begin position="35"/>
        <end position="56"/>
    </location>
</feature>
<keyword evidence="3 10" id="KW-0808">Transferase</keyword>
<gene>
    <name evidence="10" type="ORF">E2C06_34750</name>
</gene>
<dbReference type="RefSeq" id="WP_133293120.1">
    <property type="nucleotide sequence ID" value="NZ_SMSJ01000164.1"/>
</dbReference>
<keyword evidence="11" id="KW-1185">Reference proteome</keyword>
<evidence type="ECO:0000313" key="11">
    <source>
        <dbReference type="Proteomes" id="UP000295096"/>
    </source>
</evidence>
<evidence type="ECO:0000313" key="10">
    <source>
        <dbReference type="EMBL" id="TDH58034.1"/>
    </source>
</evidence>
<reference evidence="10 11" key="1">
    <citation type="journal article" date="2016" name="J. Microbiol.">
        <title>Dankookia rubra gen. nov., sp. nov., an alphaproteobacterium isolated from sediment of a shallow stream.</title>
        <authorList>
            <person name="Kim W.H."/>
            <person name="Kim D.H."/>
            <person name="Kang K."/>
            <person name="Ahn T.Y."/>
        </authorList>
    </citation>
    <scope>NUCLEOTIDE SEQUENCE [LARGE SCALE GENOMIC DNA]</scope>
    <source>
        <strain evidence="10 11">JCM30602</strain>
    </source>
</reference>
<dbReference type="AlphaFoldDB" id="A0A4R5Q542"/>
<dbReference type="PANTHER" id="PTHR30576">
    <property type="entry name" value="COLANIC BIOSYNTHESIS UDP-GLUCOSE LIPID CARRIER TRANSFERASE"/>
    <property type="match status" value="1"/>
</dbReference>
<dbReference type="GO" id="GO:0016020">
    <property type="term" value="C:membrane"/>
    <property type="evidence" value="ECO:0007669"/>
    <property type="project" value="UniProtKB-SubCell"/>
</dbReference>
<evidence type="ECO:0000256" key="6">
    <source>
        <dbReference type="ARBA" id="ARBA00023136"/>
    </source>
</evidence>
<dbReference type="EMBL" id="SMSJ01000164">
    <property type="protein sequence ID" value="TDH58034.1"/>
    <property type="molecule type" value="Genomic_DNA"/>
</dbReference>
<dbReference type="PANTHER" id="PTHR30576:SF0">
    <property type="entry name" value="UNDECAPRENYL-PHOSPHATE N-ACETYLGALACTOSAMINYL 1-PHOSPHATE TRANSFERASE-RELATED"/>
    <property type="match status" value="1"/>
</dbReference>
<dbReference type="GO" id="GO:0016780">
    <property type="term" value="F:phosphotransferase activity, for other substituted phosphate groups"/>
    <property type="evidence" value="ECO:0007669"/>
    <property type="project" value="TreeGrafter"/>
</dbReference>
<feature type="domain" description="Bacterial sugar transferase" evidence="9">
    <location>
        <begin position="286"/>
        <end position="471"/>
    </location>
</feature>
<feature type="transmembrane region" description="Helical" evidence="8">
    <location>
        <begin position="110"/>
        <end position="127"/>
    </location>
</feature>
<dbReference type="GO" id="GO:0000271">
    <property type="term" value="P:polysaccharide biosynthetic process"/>
    <property type="evidence" value="ECO:0007669"/>
    <property type="project" value="UniProtKB-KW"/>
</dbReference>
<dbReference type="NCBIfam" id="TIGR03025">
    <property type="entry name" value="EPS_sugtrans"/>
    <property type="match status" value="1"/>
</dbReference>
<proteinExistence type="inferred from homology"/>
<feature type="transmembrane region" description="Helical" evidence="8">
    <location>
        <begin position="62"/>
        <end position="89"/>
    </location>
</feature>
<keyword evidence="5 8" id="KW-1133">Transmembrane helix</keyword>
<name>A0A4R5Q542_9PROT</name>
<protein>
    <submittedName>
        <fullName evidence="10">Exopolysaccharide biosynthesis polyprenyl glycosylphosphotransferase</fullName>
    </submittedName>
</protein>
<comment type="subcellular location">
    <subcellularLocation>
        <location evidence="1">Membrane</location>
        <topology evidence="1">Multi-pass membrane protein</topology>
    </subcellularLocation>
</comment>
<sequence>MSDPIKLGADDDLRRLLEQPVFAPRPRRPLIANAYRFRLCVALADALQLMVLGLIVRPAFPAAAATFSAGQTVQLGLLAAMLAVAARLAMRPPGQMGQEDTYATASRASLADFLAVMIVASLCWITLSQSITPSPQGRTAWFVAWAIGASCGAAGLRLAGARVAVRLQSGRNALIIGTADQARAIVAQLCAGPPAQWRVAGSFDDAAPGAIDAAVELVVRGTIDVVIVAVTGPNMSERVAKVANRLAGQPVRISLALDTPSLQCSHRLAFLDLADDPHAGFAGIAKRALDLLLSGSALLLLSPCMMLVALAIKLDSVGPVLFRQWRFGVGCHPIEVLKFRTMTAEARDITGERFTQARDPRVTRLGRILRRTSIDELPQLLNVLRGDMSLIGPRPHPLHMRVGSDYYFEAVARYRLRHRIRPGLTGWAQVNGSRGAVDTLEKAHRRVELDLYYIENWSLLLDLRILAMTAMGGFLSLDAD</sequence>
<dbReference type="Proteomes" id="UP000295096">
    <property type="component" value="Unassembled WGS sequence"/>
</dbReference>
<evidence type="ECO:0000256" key="5">
    <source>
        <dbReference type="ARBA" id="ARBA00022989"/>
    </source>
</evidence>
<evidence type="ECO:0000256" key="7">
    <source>
        <dbReference type="ARBA" id="ARBA00023169"/>
    </source>
</evidence>
<keyword evidence="7" id="KW-0270">Exopolysaccharide synthesis</keyword>
<comment type="similarity">
    <text evidence="2">Belongs to the bacterial sugar transferase family.</text>
</comment>
<comment type="caution">
    <text evidence="10">The sequence shown here is derived from an EMBL/GenBank/DDBJ whole genome shotgun (WGS) entry which is preliminary data.</text>
</comment>
<evidence type="ECO:0000256" key="1">
    <source>
        <dbReference type="ARBA" id="ARBA00004141"/>
    </source>
</evidence>
<dbReference type="OrthoDB" id="9808602at2"/>
<dbReference type="Pfam" id="PF02397">
    <property type="entry name" value="Bac_transf"/>
    <property type="match status" value="1"/>
</dbReference>